<dbReference type="Gene3D" id="1.10.443.10">
    <property type="entry name" value="Intergrase catalytic core"/>
    <property type="match status" value="1"/>
</dbReference>
<dbReference type="SUPFAM" id="SSF56349">
    <property type="entry name" value="DNA breaking-rejoining enzymes"/>
    <property type="match status" value="1"/>
</dbReference>
<dbReference type="RefSeq" id="WP_158413787.1">
    <property type="nucleotide sequence ID" value="NZ_CP009552.1"/>
</dbReference>
<evidence type="ECO:0000259" key="2">
    <source>
        <dbReference type="Pfam" id="PF16795"/>
    </source>
</evidence>
<dbReference type="Proteomes" id="UP000030624">
    <property type="component" value="Chromosome"/>
</dbReference>
<gene>
    <name evidence="3" type="ORF">GACE_0329</name>
</gene>
<keyword evidence="1" id="KW-0233">DNA recombination</keyword>
<accession>A0A0A7GEK6</accession>
<dbReference type="InterPro" id="IPR013762">
    <property type="entry name" value="Integrase-like_cat_sf"/>
</dbReference>
<feature type="domain" description="Integrase SSV1 C-terminal" evidence="2">
    <location>
        <begin position="116"/>
        <end position="288"/>
    </location>
</feature>
<dbReference type="KEGG" id="gac:GACE_0329"/>
<evidence type="ECO:0000313" key="4">
    <source>
        <dbReference type="Proteomes" id="UP000030624"/>
    </source>
</evidence>
<dbReference type="InterPro" id="IPR031857">
    <property type="entry name" value="Integrase_SSV1_C"/>
</dbReference>
<protein>
    <recommendedName>
        <fullName evidence="2">Integrase SSV1 C-terminal domain-containing protein</fullName>
    </recommendedName>
</protein>
<dbReference type="HOGENOM" id="CLU_062372_0_0_2"/>
<dbReference type="Pfam" id="PF16795">
    <property type="entry name" value="Phage_integr_3"/>
    <property type="match status" value="1"/>
</dbReference>
<evidence type="ECO:0000313" key="3">
    <source>
        <dbReference type="EMBL" id="AIY89386.1"/>
    </source>
</evidence>
<dbReference type="InterPro" id="IPR011010">
    <property type="entry name" value="DNA_brk_join_enz"/>
</dbReference>
<evidence type="ECO:0000256" key="1">
    <source>
        <dbReference type="ARBA" id="ARBA00023172"/>
    </source>
</evidence>
<dbReference type="GO" id="GO:0003677">
    <property type="term" value="F:DNA binding"/>
    <property type="evidence" value="ECO:0007669"/>
    <property type="project" value="InterPro"/>
</dbReference>
<dbReference type="GO" id="GO:0006310">
    <property type="term" value="P:DNA recombination"/>
    <property type="evidence" value="ECO:0007669"/>
    <property type="project" value="UniProtKB-KW"/>
</dbReference>
<dbReference type="eggNOG" id="arCOG01244">
    <property type="taxonomic scope" value="Archaea"/>
</dbReference>
<organism evidence="3 4">
    <name type="scientific">Geoglobus acetivorans</name>
    <dbReference type="NCBI Taxonomy" id="565033"/>
    <lineage>
        <taxon>Archaea</taxon>
        <taxon>Methanobacteriati</taxon>
        <taxon>Methanobacteriota</taxon>
        <taxon>Archaeoglobi</taxon>
        <taxon>Archaeoglobales</taxon>
        <taxon>Archaeoglobaceae</taxon>
        <taxon>Geoglobus</taxon>
    </lineage>
</organism>
<sequence>MHQKYNGYNERIKFEDIDYEDFELFWTAERKMKTSKGRVKRLYNVLRKVLSGKVINEESLREGFHKTTNKKDYVNAVRVLLEYLKVRKLMPREVVQEILEQPFLTPIRSKRRGIYLKDEEIRQAYEWLKEKWKDKDTELLFKLLVFSGIRLDHALDLLYNFDPRKLEFKGRVARYPLTNISNEIKSGEYAFMPAEFARKLKKIKKKLNYQTWENRINVKRWRGDEKYKKSRVDANAIRKWFGNFCLSHDVSESATEYFMGHAIKGMGGKAYFDLRDKLSWREYEKIVDKFPIPP</sequence>
<proteinExistence type="predicted"/>
<reference evidence="3 4" key="1">
    <citation type="journal article" date="2015" name="Appl. Environ. Microbiol.">
        <title>The Geoglobus acetivorans genome: Fe(III) reduction, acetate utilization, autotrophic growth, and degradation of aromatic compounds in a hyperthermophilic archaeon.</title>
        <authorList>
            <person name="Mardanov A.V."/>
            <person name="Slododkina G.B."/>
            <person name="Slobodkin A.I."/>
            <person name="Beletsky A.V."/>
            <person name="Gavrilov S.N."/>
            <person name="Kublanov I.V."/>
            <person name="Bonch-Osmolovskaya E.A."/>
            <person name="Skryabin K.G."/>
            <person name="Ravin N.V."/>
        </authorList>
    </citation>
    <scope>NUCLEOTIDE SEQUENCE [LARGE SCALE GENOMIC DNA]</scope>
    <source>
        <strain evidence="3 4">SBH6</strain>
    </source>
</reference>
<dbReference type="GeneID" id="32205498"/>
<dbReference type="AlphaFoldDB" id="A0A0A7GEK6"/>
<dbReference type="GO" id="GO:0015074">
    <property type="term" value="P:DNA integration"/>
    <property type="evidence" value="ECO:0007669"/>
    <property type="project" value="InterPro"/>
</dbReference>
<dbReference type="EMBL" id="CP009552">
    <property type="protein sequence ID" value="AIY89386.1"/>
    <property type="molecule type" value="Genomic_DNA"/>
</dbReference>
<name>A0A0A7GEK6_GEOAI</name>